<sequence length="1071" mass="115387">MGDTLKNLEVVIKGNAEPYKKIADQAKNETKKMTESINKDMERIKSPFSGMTDNSALAKIKRFQNNIKQMVASFREKAGFAQEGLGNALANNASDAVKSMQVNAGIKTYTDEYKQVESDIQRAEKALSGLEQKQRDMSASGVKHSSDEWKALDVEINTAKRRVESFEGTMMRLKMSGKDLQFTGFKNIAGSIGSKALGGLQSVFKKVTPAIKSAGGAFSALIKKFANGVPSISKLSGAFNKTGQSGRKMGGIFRTLGMTARFMFASFVLRGAIDGAKEGFQNLAQYSQSTNGSLSMLMSSLTQLKNALAVAFAPILNVVAPILNNFIQMVTGAVNSVGQLFSALTGQKSAVQATKVTQDYAASLADSSSNAKDANKAQKELQRTLLGFDEINKLDDNTSDDGTDTATSTPGGLTPADMFDTVQIGEGVNRLAQMIKDAWKNADFTEIGALVGEKLNKALESIPWSKIQETTGRIAKSIATFLNGFIETVDWGLVGNTLAQGVNTVFMAADTFAQNFHWDSLGKAAGDGINGAMNGLDWTLIKETIHNVVSGIIETLNTFLWTADWNKVGQTIAEFFNAKLEIFYTAVTEFDWKKLGDSIADAVNGLFATYDWEKLGKAVSDFVKGLLDTLIHWIENTDWHQVGESVKTALENVDWTGIANKLFELIGAALGGLAAFLGGLLGDAVVAAKEYFQEKIEECGGNIVLGILKGIGDAIIGIGAWIYDNVFMPIYEGITEAFGIHSPSTVMAEIGGYMIDGLFGGLIEKIEDVLTWFSELPEKVKEAMGNVKEWLTGKGKDAIEGIKNGYESVKDSKFFSKLRNLKDETFKSVGDVAGKVKAKGQSIVSGVQSGYEESKQRGFLSNVEKMKDDVFSSIGDVSNKVKDKGSDISAGIKAGYESSRNAIKSAVSGIPNLISGGIGSLWDIGAGVMNSFARGFASVHIPMPHIGWDWSSINLGSFSFSVPNFNLSWYAKGGFPSAGEMFMARESGPELVGRMGNRSAVANNDQIVDGIKSGVYDAVVEAMMLFRGSDSGSGKEPVIELTIIADSESLYKFVRRGKEKADRRYEAVVTV</sequence>
<dbReference type="OrthoDB" id="1779742at2"/>
<dbReference type="RefSeq" id="WP_073111424.1">
    <property type="nucleotide sequence ID" value="NZ_FQZY01000043.1"/>
</dbReference>
<evidence type="ECO:0000313" key="4">
    <source>
        <dbReference type="Proteomes" id="UP000184301"/>
    </source>
</evidence>
<evidence type="ECO:0000256" key="1">
    <source>
        <dbReference type="SAM" id="Coils"/>
    </source>
</evidence>
<dbReference type="Gene3D" id="1.20.120.20">
    <property type="entry name" value="Apolipoprotein"/>
    <property type="match status" value="1"/>
</dbReference>
<feature type="region of interest" description="Disordered" evidence="2">
    <location>
        <begin position="393"/>
        <end position="416"/>
    </location>
</feature>
<organism evidence="3 4">
    <name type="scientific">Hespellia stercorisuis DSM 15480</name>
    <dbReference type="NCBI Taxonomy" id="1121950"/>
    <lineage>
        <taxon>Bacteria</taxon>
        <taxon>Bacillati</taxon>
        <taxon>Bacillota</taxon>
        <taxon>Clostridia</taxon>
        <taxon>Lachnospirales</taxon>
        <taxon>Lachnospiraceae</taxon>
        <taxon>Hespellia</taxon>
    </lineage>
</organism>
<dbReference type="Proteomes" id="UP000184301">
    <property type="component" value="Unassembled WGS sequence"/>
</dbReference>
<protein>
    <recommendedName>
        <fullName evidence="5">Phage-related protein</fullName>
    </recommendedName>
</protein>
<reference evidence="3 4" key="1">
    <citation type="submission" date="2016-11" db="EMBL/GenBank/DDBJ databases">
        <authorList>
            <person name="Jaros S."/>
            <person name="Januszkiewicz K."/>
            <person name="Wedrychowicz H."/>
        </authorList>
    </citation>
    <scope>NUCLEOTIDE SEQUENCE [LARGE SCALE GENOMIC DNA]</scope>
    <source>
        <strain evidence="3 4">DSM 15480</strain>
    </source>
</reference>
<name>A0A1M6RLV3_9FIRM</name>
<accession>A0A1M6RLV3</accession>
<keyword evidence="1" id="KW-0175">Coiled coil</keyword>
<evidence type="ECO:0008006" key="5">
    <source>
        <dbReference type="Google" id="ProtNLM"/>
    </source>
</evidence>
<evidence type="ECO:0000256" key="2">
    <source>
        <dbReference type="SAM" id="MobiDB-lite"/>
    </source>
</evidence>
<evidence type="ECO:0000313" key="3">
    <source>
        <dbReference type="EMBL" id="SHK33481.1"/>
    </source>
</evidence>
<gene>
    <name evidence="3" type="ORF">SAMN02745243_02730</name>
</gene>
<dbReference type="STRING" id="1121950.SAMN02745243_02730"/>
<proteinExistence type="predicted"/>
<keyword evidence="4" id="KW-1185">Reference proteome</keyword>
<feature type="coiled-coil region" evidence="1">
    <location>
        <begin position="106"/>
        <end position="140"/>
    </location>
</feature>
<dbReference type="EMBL" id="FQZY01000043">
    <property type="protein sequence ID" value="SHK33481.1"/>
    <property type="molecule type" value="Genomic_DNA"/>
</dbReference>
<dbReference type="AlphaFoldDB" id="A0A1M6RLV3"/>